<evidence type="ECO:0000256" key="1">
    <source>
        <dbReference type="SAM" id="MobiDB-lite"/>
    </source>
</evidence>
<dbReference type="Proteomes" id="UP000055136">
    <property type="component" value="Chromosome"/>
</dbReference>
<dbReference type="GO" id="GO:0007059">
    <property type="term" value="P:chromosome segregation"/>
    <property type="evidence" value="ECO:0007669"/>
    <property type="project" value="TreeGrafter"/>
</dbReference>
<proteinExistence type="predicted"/>
<protein>
    <submittedName>
        <fullName evidence="2">Uncharacterized protein</fullName>
    </submittedName>
</protein>
<dbReference type="InterPro" id="IPR050336">
    <property type="entry name" value="Chromosome_partition/occlusion"/>
</dbReference>
<feature type="compositionally biased region" description="Basic and acidic residues" evidence="1">
    <location>
        <begin position="1"/>
        <end position="12"/>
    </location>
</feature>
<dbReference type="SUPFAM" id="SSF110849">
    <property type="entry name" value="ParB/Sulfiredoxin"/>
    <property type="match status" value="1"/>
</dbReference>
<dbReference type="STRING" id="1748243.Tel_11360"/>
<sequence length="551" mass="62612">MSSKHRPSDEKLGQLLKAPHFGKGGELPRADPVAPTPMLLTLAQIRPYDRNPRRERNPRYDEIKDSIRAQGGLNNPLTVTRRPGAEHYMVESGGNTRLGILNELHKETGDETFFRIHVLFRPWQSETHVLAAHLIENEKRGDMLFIDKALAVRDLKTMFESEDGTQYSFRQLTQRLRDTGYAVDLNLLSRMDYAVDVLLPLIPEALRAGMGRPQIARIRQIEKAFQSYWTQTANQDEAAFGDLFHDCLAEHNRPEWDNEALRISLEERLADVLDIPVRSMRLDIDALLHGRKMEDSSPSIQPQQSVNANETDEQTNVPTDIQPAKRIDTSAPAESPPTPEATNEATKVANSSGPVQASPEKTKVPDRQQAASIENAEPADTAPLDIEQARRNTYEVAYDLASHYQMEQCVRQSPDWGLGFLVDLPDEPLIPDDASTLDAKQQWEMMLRQWVWWMLYVCSEETAQAERIPNLPESMAIRDLCLKSDQQELMRMLGQPAWVSIACQLFADPLFPDAHFHSLMALIRQCRQLRSQIGCENEDTLWLQRSEHAPS</sequence>
<dbReference type="EMBL" id="CP013099">
    <property type="protein sequence ID" value="ALP53685.1"/>
    <property type="molecule type" value="Genomic_DNA"/>
</dbReference>
<evidence type="ECO:0000313" key="2">
    <source>
        <dbReference type="EMBL" id="ALP53685.1"/>
    </source>
</evidence>
<evidence type="ECO:0000313" key="3">
    <source>
        <dbReference type="Proteomes" id="UP000055136"/>
    </source>
</evidence>
<reference evidence="2" key="1">
    <citation type="submission" date="2015-10" db="EMBL/GenBank/DDBJ databases">
        <title>Description of Candidatus Tenderia electrophaga gen. nov, sp. nov., an Uncultivated Electroautotroph from a Biocathode Enrichment.</title>
        <authorList>
            <person name="Eddie B.J."/>
            <person name="Malanoski A.P."/>
            <person name="Wang Z."/>
            <person name="Hall R.J."/>
            <person name="Oh S.D."/>
            <person name="Heiner C."/>
            <person name="Lin B."/>
            <person name="Strycharz-Glaven S.M."/>
        </authorList>
    </citation>
    <scope>NUCLEOTIDE SEQUENCE [LARGE SCALE GENOMIC DNA]</scope>
    <source>
        <strain evidence="2">NRL1</strain>
    </source>
</reference>
<dbReference type="InterPro" id="IPR036086">
    <property type="entry name" value="ParB/Sulfiredoxin_sf"/>
</dbReference>
<dbReference type="AlphaFoldDB" id="A0A0S2TEX5"/>
<feature type="region of interest" description="Disordered" evidence="1">
    <location>
        <begin position="293"/>
        <end position="384"/>
    </location>
</feature>
<dbReference type="PANTHER" id="PTHR33375">
    <property type="entry name" value="CHROMOSOME-PARTITIONING PROTEIN PARB-RELATED"/>
    <property type="match status" value="1"/>
</dbReference>
<feature type="region of interest" description="Disordered" evidence="1">
    <location>
        <begin position="1"/>
        <end position="34"/>
    </location>
</feature>
<organism evidence="2 3">
    <name type="scientific">Candidatus Tenderia electrophaga</name>
    <dbReference type="NCBI Taxonomy" id="1748243"/>
    <lineage>
        <taxon>Bacteria</taxon>
        <taxon>Pseudomonadati</taxon>
        <taxon>Pseudomonadota</taxon>
        <taxon>Gammaproteobacteria</taxon>
        <taxon>Candidatus Tenderiales</taxon>
        <taxon>Candidatus Tenderiaceae</taxon>
        <taxon>Candidatus Tenderia</taxon>
    </lineage>
</organism>
<dbReference type="InterPro" id="IPR022304">
    <property type="entry name" value="ICE_PFGI_1_ParB"/>
</dbReference>
<dbReference type="NCBIfam" id="TIGR03764">
    <property type="entry name" value="ICE_PFGI_1_parB"/>
    <property type="match status" value="1"/>
</dbReference>
<feature type="compositionally biased region" description="Polar residues" evidence="1">
    <location>
        <begin position="296"/>
        <end position="319"/>
    </location>
</feature>
<dbReference type="GO" id="GO:0005694">
    <property type="term" value="C:chromosome"/>
    <property type="evidence" value="ECO:0007669"/>
    <property type="project" value="TreeGrafter"/>
</dbReference>
<dbReference type="PANTHER" id="PTHR33375:SF1">
    <property type="entry name" value="CHROMOSOME-PARTITIONING PROTEIN PARB-RELATED"/>
    <property type="match status" value="1"/>
</dbReference>
<name>A0A0S2TEX5_9GAMM</name>
<gene>
    <name evidence="2" type="ORF">Tel_11360</name>
</gene>
<dbReference type="Gene3D" id="3.90.1530.10">
    <property type="entry name" value="Conserved hypothetical protein from pyrococcus furiosus pfu- 392566-001, ParB domain"/>
    <property type="match status" value="1"/>
</dbReference>
<accession>A0A0S2TEX5</accession>
<keyword evidence="3" id="KW-1185">Reference proteome</keyword>
<dbReference type="KEGG" id="tee:Tel_11360"/>